<dbReference type="OrthoDB" id="6118633at2"/>
<dbReference type="Pfam" id="PF04338">
    <property type="entry name" value="DUF481"/>
    <property type="match status" value="1"/>
</dbReference>
<sequence length="256" mass="28882">MISTLRTLLLLFIFFLSLNTLQAQVLNVERVRADADTTGWTGELGADFSLNKFNDRVIKVGGQANAAYFSDKHGYLLLTNIDLVNVDGNSLVSNGYVHLRSTLHRKNTLSPEGFVQYQYNDNLGLLNRAIAGVGIRYTFLSQPNLMGRISTGFMYEFEEWGLSDAVTVKNEFIKSTSNIVVRGQLNPQTSLTMIGYYQARPSRFFKPRATSENQLNIRMSRSLTFRVSFSMTYDVEPVIDVPNLTYELKNGIVLSF</sequence>
<dbReference type="InterPro" id="IPR007433">
    <property type="entry name" value="DUF481"/>
</dbReference>
<accession>A0A2N0VHH8</accession>
<reference evidence="1 2" key="1">
    <citation type="submission" date="2017-11" db="EMBL/GenBank/DDBJ databases">
        <title>Rhodohalobacter 15182 sp. nov., isolated from a salt lake.</title>
        <authorList>
            <person name="Han S."/>
        </authorList>
    </citation>
    <scope>NUCLEOTIDE SEQUENCE [LARGE SCALE GENOMIC DNA]</scope>
    <source>
        <strain evidence="1 2">15182</strain>
    </source>
</reference>
<proteinExistence type="predicted"/>
<dbReference type="AlphaFoldDB" id="A0A2N0VHH8"/>
<protein>
    <recommendedName>
        <fullName evidence="3">DUF481 domain-containing protein</fullName>
    </recommendedName>
</protein>
<dbReference type="Proteomes" id="UP000233398">
    <property type="component" value="Unassembled WGS sequence"/>
</dbReference>
<comment type="caution">
    <text evidence="1">The sequence shown here is derived from an EMBL/GenBank/DDBJ whole genome shotgun (WGS) entry which is preliminary data.</text>
</comment>
<evidence type="ECO:0008006" key="3">
    <source>
        <dbReference type="Google" id="ProtNLM"/>
    </source>
</evidence>
<gene>
    <name evidence="1" type="ORF">CWD77_08740</name>
</gene>
<dbReference type="EMBL" id="PISP01000002">
    <property type="protein sequence ID" value="PKD43643.1"/>
    <property type="molecule type" value="Genomic_DNA"/>
</dbReference>
<keyword evidence="2" id="KW-1185">Reference proteome</keyword>
<evidence type="ECO:0000313" key="1">
    <source>
        <dbReference type="EMBL" id="PKD43643.1"/>
    </source>
</evidence>
<evidence type="ECO:0000313" key="2">
    <source>
        <dbReference type="Proteomes" id="UP000233398"/>
    </source>
</evidence>
<name>A0A2N0VHH8_9BACT</name>
<organism evidence="1 2">
    <name type="scientific">Rhodohalobacter barkolensis</name>
    <dbReference type="NCBI Taxonomy" id="2053187"/>
    <lineage>
        <taxon>Bacteria</taxon>
        <taxon>Pseudomonadati</taxon>
        <taxon>Balneolota</taxon>
        <taxon>Balneolia</taxon>
        <taxon>Balneolales</taxon>
        <taxon>Balneolaceae</taxon>
        <taxon>Rhodohalobacter</taxon>
    </lineage>
</organism>